<comment type="caution">
    <text evidence="2">The sequence shown here is derived from an EMBL/GenBank/DDBJ whole genome shotgun (WGS) entry which is preliminary data.</text>
</comment>
<feature type="region of interest" description="Disordered" evidence="1">
    <location>
        <begin position="175"/>
        <end position="210"/>
    </location>
</feature>
<reference evidence="2 3" key="1">
    <citation type="journal article" date="2013" name="Curr. Biol.">
        <title>The Genome of the Foraminiferan Reticulomyxa filosa.</title>
        <authorList>
            <person name="Glockner G."/>
            <person name="Hulsmann N."/>
            <person name="Schleicher M."/>
            <person name="Noegel A.A."/>
            <person name="Eichinger L."/>
            <person name="Gallinger C."/>
            <person name="Pawlowski J."/>
            <person name="Sierra R."/>
            <person name="Euteneuer U."/>
            <person name="Pillet L."/>
            <person name="Moustafa A."/>
            <person name="Platzer M."/>
            <person name="Groth M."/>
            <person name="Szafranski K."/>
            <person name="Schliwa M."/>
        </authorList>
    </citation>
    <scope>NUCLEOTIDE SEQUENCE [LARGE SCALE GENOMIC DNA]</scope>
</reference>
<sequence length="250" mass="29517">MSFLFGCFASFIKRKKIIEYGVRPPVSARSTNGLVYIDTLFFFDVIDFVCSLINSRNPSVQKTNKPYTSHSQLPTKKNFGVEATPRRQKNERVCFFYLYFFLSDICGPRDKKGFEVYFFFNIFYFYLMLSDCEHWGGKKINGKMGKRWNWKKGKSKCVNGENKWGKLGNKIGEIDDNEKNKEKKKKNKKAKKKRKIKKKKEKKKRKNEIEEKKWINWKKKNWRSLFTHASGALEFSTMSLLHIKSTGESS</sequence>
<dbReference type="EMBL" id="ASPP01033631">
    <property type="protein sequence ID" value="ETO03326.1"/>
    <property type="molecule type" value="Genomic_DNA"/>
</dbReference>
<name>X6LPN1_RETFI</name>
<keyword evidence="3" id="KW-1185">Reference proteome</keyword>
<accession>X6LPN1</accession>
<gene>
    <name evidence="2" type="ORF">RFI_34084</name>
</gene>
<evidence type="ECO:0000313" key="3">
    <source>
        <dbReference type="Proteomes" id="UP000023152"/>
    </source>
</evidence>
<proteinExistence type="predicted"/>
<feature type="compositionally biased region" description="Basic residues" evidence="1">
    <location>
        <begin position="182"/>
        <end position="206"/>
    </location>
</feature>
<dbReference type="Proteomes" id="UP000023152">
    <property type="component" value="Unassembled WGS sequence"/>
</dbReference>
<evidence type="ECO:0000313" key="2">
    <source>
        <dbReference type="EMBL" id="ETO03326.1"/>
    </source>
</evidence>
<evidence type="ECO:0000256" key="1">
    <source>
        <dbReference type="SAM" id="MobiDB-lite"/>
    </source>
</evidence>
<protein>
    <submittedName>
        <fullName evidence="2">Uncharacterized protein</fullName>
    </submittedName>
</protein>
<dbReference type="AlphaFoldDB" id="X6LPN1"/>
<organism evidence="2 3">
    <name type="scientific">Reticulomyxa filosa</name>
    <dbReference type="NCBI Taxonomy" id="46433"/>
    <lineage>
        <taxon>Eukaryota</taxon>
        <taxon>Sar</taxon>
        <taxon>Rhizaria</taxon>
        <taxon>Retaria</taxon>
        <taxon>Foraminifera</taxon>
        <taxon>Monothalamids</taxon>
        <taxon>Reticulomyxidae</taxon>
        <taxon>Reticulomyxa</taxon>
    </lineage>
</organism>